<evidence type="ECO:0000256" key="2">
    <source>
        <dbReference type="ARBA" id="ARBA00022723"/>
    </source>
</evidence>
<name>R7ZMC5_9BACT</name>
<evidence type="ECO:0000256" key="4">
    <source>
        <dbReference type="PROSITE-ProRule" id="PRU00433"/>
    </source>
</evidence>
<dbReference type="InterPro" id="IPR011041">
    <property type="entry name" value="Quinoprot_gluc/sorb_DH_b-prop"/>
</dbReference>
<dbReference type="InterPro" id="IPR011042">
    <property type="entry name" value="6-blade_b-propeller_TolB-like"/>
</dbReference>
<dbReference type="PANTHER" id="PTHR33546:SF1">
    <property type="entry name" value="LARGE, MULTIFUNCTIONAL SECRETED PROTEIN"/>
    <property type="match status" value="1"/>
</dbReference>
<evidence type="ECO:0000256" key="1">
    <source>
        <dbReference type="ARBA" id="ARBA00022617"/>
    </source>
</evidence>
<dbReference type="GO" id="GO:0046872">
    <property type="term" value="F:metal ion binding"/>
    <property type="evidence" value="ECO:0007669"/>
    <property type="project" value="UniProtKB-KW"/>
</dbReference>
<dbReference type="SUPFAM" id="SSF50952">
    <property type="entry name" value="Soluble quinoprotein glucose dehydrogenase"/>
    <property type="match status" value="1"/>
</dbReference>
<accession>R7ZMC5</accession>
<dbReference type="PROSITE" id="PS51257">
    <property type="entry name" value="PROKAR_LIPOPROTEIN"/>
    <property type="match status" value="1"/>
</dbReference>
<dbReference type="OrthoDB" id="627427at2"/>
<dbReference type="PROSITE" id="PS51007">
    <property type="entry name" value="CYTC"/>
    <property type="match status" value="1"/>
</dbReference>
<feature type="domain" description="Cytochrome c" evidence="5">
    <location>
        <begin position="738"/>
        <end position="876"/>
    </location>
</feature>
<keyword evidence="3 4" id="KW-0408">Iron</keyword>
<proteinExistence type="predicted"/>
<dbReference type="PANTHER" id="PTHR33546">
    <property type="entry name" value="LARGE, MULTIFUNCTIONAL SECRETED PROTEIN-RELATED"/>
    <property type="match status" value="1"/>
</dbReference>
<dbReference type="GO" id="GO:0009055">
    <property type="term" value="F:electron transfer activity"/>
    <property type="evidence" value="ECO:0007669"/>
    <property type="project" value="InterPro"/>
</dbReference>
<dbReference type="RefSeq" id="WP_010856537.1">
    <property type="nucleotide sequence ID" value="NZ_AQHR01000110.1"/>
</dbReference>
<keyword evidence="1 4" id="KW-0349">Heme</keyword>
<dbReference type="EMBL" id="AQHR01000110">
    <property type="protein sequence ID" value="EON75253.1"/>
    <property type="molecule type" value="Genomic_DNA"/>
</dbReference>
<dbReference type="STRING" id="1232681.ADIS_4424"/>
<dbReference type="SUPFAM" id="SSF46626">
    <property type="entry name" value="Cytochrome c"/>
    <property type="match status" value="1"/>
</dbReference>
<dbReference type="Gene3D" id="2.120.10.30">
    <property type="entry name" value="TolB, C-terminal domain"/>
    <property type="match status" value="1"/>
</dbReference>
<evidence type="ECO:0000313" key="7">
    <source>
        <dbReference type="Proteomes" id="UP000013909"/>
    </source>
</evidence>
<dbReference type="Gene3D" id="1.10.760.10">
    <property type="entry name" value="Cytochrome c-like domain"/>
    <property type="match status" value="1"/>
</dbReference>
<sequence length="884" mass="98450">MNYRNAFTYFPVMLLSALFIACGGQEEKREPNPKVDKLKFPAGFEVEHLYSPGENDQGSWVGMTFDDKGRLITSDQYGAIYRLEIPPIGSDSLTPKVEKLKIGPNGDEKLGMGFAQAVTYAFNSLYVMVNHNPNDQFDKATGLYRLKDTNGDDQFDEVIEVRTFTGGQGEHGPHSIVISPDGQSLYIVVGNHIDVPEMDHYRIPRVWQDDNLLPEIKDPRGHANNRGAPGGWIAKIDPEGKHWDLISVGFRNEFDIAFNEVGDIFTYDSDMEWDFGMPWYRPTRINHVTSGSEFGWRTGNQKWSPDYTDNLPAILNIGQGSPTNVVSGANAKFPEKYRRSIFAFDWSFGIIYAMQMIPEGGTYTVKAEEFISGSPLPLTDGVFGPDGAFYFATGGRRLESDLYRVHYTGDLSKEQKQELKVSDLPEEHKIRRKLEEFHVGGPKAGAIDAAWPHLSHADRFVQYAARIAVEHQPLGEWQAKALAEENPRALAQAIIALARHGNKGHLNGMLEALMRPDFGSLSEEDQMNLSRAFEVVLFRHGIPAGALRSKVVAYLDDHFPASTNRLNRVMGKVLVKLEAPSAVPNLLALLETAEDDPNYQKTFTASSDLIMRNPQYGLDIAGMLAAVPPAQQTYYATVLGGAKAGWTDEYYEKYFTWVDNAFQYKGGRSYVGFIDRARKMALATVPKDKFDYYNKLSGAERLTGSGNDLQVAAVQPEGPGRRWTVEEAAPLMAELSGRDFERGHAMYQATLCQSCHSMRGEGGAVGPDLTQLGTRFSTRDILDATINPSAEISDQYEAIVFVMKDESSVVGRLISEDNTTYYVSQNPFAPNDLRELPKSQVKSTKVSEVSVMLPGLVNRLNEEELKDLMAYLVSGGNPNHEVFQ</sequence>
<dbReference type="Proteomes" id="UP000013909">
    <property type="component" value="Unassembled WGS sequence"/>
</dbReference>
<dbReference type="NCBIfam" id="TIGR02603">
    <property type="entry name" value="CxxCH_TIGR02603"/>
    <property type="match status" value="1"/>
</dbReference>
<evidence type="ECO:0000313" key="6">
    <source>
        <dbReference type="EMBL" id="EON75253.1"/>
    </source>
</evidence>
<dbReference type="InterPro" id="IPR013427">
    <property type="entry name" value="Haem-bd_dom_put"/>
</dbReference>
<dbReference type="InterPro" id="IPR036909">
    <property type="entry name" value="Cyt_c-like_dom_sf"/>
</dbReference>
<dbReference type="GO" id="GO:0020037">
    <property type="term" value="F:heme binding"/>
    <property type="evidence" value="ECO:0007669"/>
    <property type="project" value="InterPro"/>
</dbReference>
<keyword evidence="7" id="KW-1185">Reference proteome</keyword>
<dbReference type="AlphaFoldDB" id="R7ZMC5"/>
<reference evidence="6 7" key="1">
    <citation type="submission" date="2013-02" db="EMBL/GenBank/DDBJ databases">
        <title>A novel strain isolated from Lonar lake, Maharashtra, India.</title>
        <authorList>
            <person name="Singh A."/>
        </authorList>
    </citation>
    <scope>NUCLEOTIDE SEQUENCE [LARGE SCALE GENOMIC DNA]</scope>
    <source>
        <strain evidence="6 7">AK24</strain>
    </source>
</reference>
<organism evidence="6 7">
    <name type="scientific">Lunatimonas lonarensis</name>
    <dbReference type="NCBI Taxonomy" id="1232681"/>
    <lineage>
        <taxon>Bacteria</taxon>
        <taxon>Pseudomonadati</taxon>
        <taxon>Bacteroidota</taxon>
        <taxon>Cytophagia</taxon>
        <taxon>Cytophagales</taxon>
        <taxon>Cyclobacteriaceae</taxon>
    </lineage>
</organism>
<comment type="caution">
    <text evidence="6">The sequence shown here is derived from an EMBL/GenBank/DDBJ whole genome shotgun (WGS) entry which is preliminary data.</text>
</comment>
<evidence type="ECO:0000259" key="5">
    <source>
        <dbReference type="PROSITE" id="PS51007"/>
    </source>
</evidence>
<keyword evidence="2 4" id="KW-0479">Metal-binding</keyword>
<evidence type="ECO:0000256" key="3">
    <source>
        <dbReference type="ARBA" id="ARBA00023004"/>
    </source>
</evidence>
<gene>
    <name evidence="6" type="ORF">ADIS_4424</name>
</gene>
<protein>
    <recommendedName>
        <fullName evidence="5">Cytochrome c domain-containing protein</fullName>
    </recommendedName>
</protein>
<dbReference type="InterPro" id="IPR009056">
    <property type="entry name" value="Cyt_c-like_dom"/>
</dbReference>